<protein>
    <submittedName>
        <fullName evidence="1">M20/M25/M40 family metallo-hydrolase</fullName>
    </submittedName>
</protein>
<gene>
    <name evidence="1" type="ORF">ACFFMS_15030</name>
</gene>
<accession>A0ABV5WGI1</accession>
<dbReference type="SUPFAM" id="SSF53187">
    <property type="entry name" value="Zn-dependent exopeptidases"/>
    <property type="match status" value="1"/>
</dbReference>
<dbReference type="Gene3D" id="3.40.630.10">
    <property type="entry name" value="Zn peptidases"/>
    <property type="match status" value="1"/>
</dbReference>
<evidence type="ECO:0000313" key="1">
    <source>
        <dbReference type="EMBL" id="MFB9759722.1"/>
    </source>
</evidence>
<name>A0ABV5WGI1_9BACI</name>
<dbReference type="InterPro" id="IPR002933">
    <property type="entry name" value="Peptidase_M20"/>
</dbReference>
<dbReference type="EMBL" id="JBHMAF010000086">
    <property type="protein sequence ID" value="MFB9759722.1"/>
    <property type="molecule type" value="Genomic_DNA"/>
</dbReference>
<evidence type="ECO:0000313" key="2">
    <source>
        <dbReference type="Proteomes" id="UP001589609"/>
    </source>
</evidence>
<dbReference type="PIRSF" id="PIRSF010386">
    <property type="entry name" value="RocB"/>
    <property type="match status" value="1"/>
</dbReference>
<sequence length="558" mass="62485">MTNTYNDILIGEIYMQHTTEKWQSREGFWSLVKELVRCGSITGSEQEVQIAHYIADTLRTLPYFEQHPDAVRLHPTADNRLVVTALAKKEGATQTVILLNHFDVVNIDDYGRWKHLAFQPDELTKQFYENKHLLPADAVKDMESGEWLFGRGTMDMKCGVAVGMMMLERATRGAFDGNVLMLSVCDEEVNSAGMIAAVPILLQLAEEHGLTYTACMNAEPMFARYPGDNAKYIYTGSLGKVLPGFFCCGKESHVGEPLAGLNANLMVSHVTCEMELNVGFCEQYGDEITHPPTSLQQYDLKQGYSVQTPHKAVALFNLFLMERPLEEVVALLLQTAKSAAANIEQTYRTQAARFAALQQSNPLDIHIEVLTFEELLAYAKEHHGTQAVEQIERNVLQTRQAGEDERDVVIRFIHDLTSLCNEKGPIIVLFFAPPYYPAVSSKRNTAVHTAVKDVINHASEQHGIDLQQLEYFTGLCDLSYIGPQTSISSIAALTGNMPLWERVYELPLHEMAQLQIPVINIGPVGKDAHKWTERLNIAYAEGPLPQLMHHTIEKLLAN</sequence>
<comment type="caution">
    <text evidence="1">The sequence shown here is derived from an EMBL/GenBank/DDBJ whole genome shotgun (WGS) entry which is preliminary data.</text>
</comment>
<keyword evidence="2" id="KW-1185">Reference proteome</keyword>
<proteinExistence type="predicted"/>
<dbReference type="PANTHER" id="PTHR43808">
    <property type="entry name" value="ACETYLORNITHINE DEACETYLASE"/>
    <property type="match status" value="1"/>
</dbReference>
<organism evidence="1 2">
    <name type="scientific">Ectobacillus funiculus</name>
    <dbReference type="NCBI Taxonomy" id="137993"/>
    <lineage>
        <taxon>Bacteria</taxon>
        <taxon>Bacillati</taxon>
        <taxon>Bacillota</taxon>
        <taxon>Bacilli</taxon>
        <taxon>Bacillales</taxon>
        <taxon>Bacillaceae</taxon>
        <taxon>Ectobacillus</taxon>
    </lineage>
</organism>
<dbReference type="PANTHER" id="PTHR43808:SF27">
    <property type="entry name" value="PROTEIN ROCB"/>
    <property type="match status" value="1"/>
</dbReference>
<dbReference type="InterPro" id="IPR050072">
    <property type="entry name" value="Peptidase_M20A"/>
</dbReference>
<dbReference type="InterPro" id="IPR012166">
    <property type="entry name" value="Uncharacterised_RocB"/>
</dbReference>
<reference evidence="1 2" key="1">
    <citation type="submission" date="2024-09" db="EMBL/GenBank/DDBJ databases">
        <authorList>
            <person name="Sun Q."/>
            <person name="Mori K."/>
        </authorList>
    </citation>
    <scope>NUCLEOTIDE SEQUENCE [LARGE SCALE GENOMIC DNA]</scope>
    <source>
        <strain evidence="1 2">JCM 11201</strain>
    </source>
</reference>
<dbReference type="Pfam" id="PF01546">
    <property type="entry name" value="Peptidase_M20"/>
    <property type="match status" value="1"/>
</dbReference>
<dbReference type="Proteomes" id="UP001589609">
    <property type="component" value="Unassembled WGS sequence"/>
</dbReference>